<dbReference type="FunCoup" id="I3TF88">
    <property type="interactions" value="125"/>
</dbReference>
<dbReference type="InterPro" id="IPR011877">
    <property type="entry name" value="Ribokinase"/>
</dbReference>
<proteinExistence type="inferred from homology"/>
<dbReference type="NCBIfam" id="TIGR02152">
    <property type="entry name" value="D_ribokin_bact"/>
    <property type="match status" value="1"/>
</dbReference>
<dbReference type="OrthoDB" id="26949at2157"/>
<dbReference type="InterPro" id="IPR002139">
    <property type="entry name" value="Ribo/fructo_kinase"/>
</dbReference>
<evidence type="ECO:0000313" key="15">
    <source>
        <dbReference type="Proteomes" id="UP000005270"/>
    </source>
</evidence>
<keyword evidence="12" id="KW-0963">Cytoplasm</keyword>
<keyword evidence="15" id="KW-1185">Reference proteome</keyword>
<sequence length="314" mass="33530">MITVLGSIHVDFVIRVKRFPHPGETILGHGFTILPGGKGANQAVGCGRLGVKTFMVGKIGRSFRDMLVDNFKSNNVDTSYITFTDEYETGVAVIYVNDETGENMIAVDPGADYALSRGDVDRAEPALSSSRVFLTQLEIPIELVEYSLAKAAEYVDYVVLNPAPASSLRGEVLRHVDVITPNRSEASLLTGVKVTDVKSAVEAGRRLIEMGVEHVVVTMGSEGAVLVARDHALLFPAFRVSVVDTTGAGDAFNAGLAYGLAAGLPLPESVKIGVAAAAIKVTKPGAQTGLPWRADLDVFAQRREFQEYEPVVVA</sequence>
<dbReference type="CDD" id="cd01174">
    <property type="entry name" value="ribokinase"/>
    <property type="match status" value="1"/>
</dbReference>
<evidence type="ECO:0000256" key="5">
    <source>
        <dbReference type="ARBA" id="ARBA00022723"/>
    </source>
</evidence>
<keyword evidence="8 12" id="KW-0067">ATP-binding</keyword>
<dbReference type="InterPro" id="IPR017583">
    <property type="entry name" value="Tagatose/fructose_Pkinase"/>
</dbReference>
<dbReference type="UniPathway" id="UPA00916">
    <property type="reaction ID" value="UER00889"/>
</dbReference>
<comment type="function">
    <text evidence="12">Catalyzes the phosphorylation of ribose at O-5 in a reaction requiring ATP and magnesium. The resulting D-ribose-5-phosphate can then be used either for sythesis of nucleotides, histidine, and tryptophan, or as a component of the pentose phosphate pathway.</text>
</comment>
<comment type="subunit">
    <text evidence="12">Homodimer.</text>
</comment>
<feature type="binding site" evidence="12">
    <location>
        <position position="283"/>
    </location>
    <ligand>
        <name>K(+)</name>
        <dbReference type="ChEBI" id="CHEBI:29103"/>
    </ligand>
</feature>
<dbReference type="GO" id="GO:0005829">
    <property type="term" value="C:cytosol"/>
    <property type="evidence" value="ECO:0007669"/>
    <property type="project" value="TreeGrafter"/>
</dbReference>
<dbReference type="SMR" id="I3TF88"/>
<evidence type="ECO:0000256" key="11">
    <source>
        <dbReference type="ARBA" id="ARBA00023277"/>
    </source>
</evidence>
<feature type="binding site" evidence="12">
    <location>
        <position position="285"/>
    </location>
    <ligand>
        <name>K(+)</name>
        <dbReference type="ChEBI" id="CHEBI:29103"/>
    </ligand>
</feature>
<dbReference type="GO" id="GO:0046872">
    <property type="term" value="F:metal ion binding"/>
    <property type="evidence" value="ECO:0007669"/>
    <property type="project" value="UniProtKB-KW"/>
</dbReference>
<feature type="active site" description="Proton acceptor" evidence="12">
    <location>
        <position position="250"/>
    </location>
</feature>
<comment type="activity regulation">
    <text evidence="12">Activated by a monovalent cation that binds near, but not in, the active site. The most likely occupant of the site in vivo is potassium. Ion binding induces a conformational change that may alter substrate affinity.</text>
</comment>
<feature type="binding site" evidence="12">
    <location>
        <position position="138"/>
    </location>
    <ligand>
        <name>substrate</name>
    </ligand>
</feature>
<evidence type="ECO:0000259" key="13">
    <source>
        <dbReference type="Pfam" id="PF00294"/>
    </source>
</evidence>
<dbReference type="PROSITE" id="PS00583">
    <property type="entry name" value="PFKB_KINASES_1"/>
    <property type="match status" value="1"/>
</dbReference>
<feature type="binding site" evidence="12">
    <location>
        <begin position="249"/>
        <end position="250"/>
    </location>
    <ligand>
        <name>ATP</name>
        <dbReference type="ChEBI" id="CHEBI:30616"/>
    </ligand>
</feature>
<feature type="binding site" evidence="12">
    <location>
        <begin position="218"/>
        <end position="223"/>
    </location>
    <ligand>
        <name>ATP</name>
        <dbReference type="ChEBI" id="CHEBI:30616"/>
    </ligand>
</feature>
<dbReference type="AlphaFoldDB" id="I3TF88"/>
<evidence type="ECO:0000256" key="6">
    <source>
        <dbReference type="ARBA" id="ARBA00022741"/>
    </source>
</evidence>
<comment type="similarity">
    <text evidence="1">Belongs to the carbohydrate kinase pfkB family.</text>
</comment>
<dbReference type="InterPro" id="IPR011611">
    <property type="entry name" value="PfkB_dom"/>
</dbReference>
<evidence type="ECO:0000256" key="8">
    <source>
        <dbReference type="ARBA" id="ARBA00022840"/>
    </source>
</evidence>
<evidence type="ECO:0000256" key="1">
    <source>
        <dbReference type="ARBA" id="ARBA00005380"/>
    </source>
</evidence>
<dbReference type="Gene3D" id="3.40.1190.20">
    <property type="match status" value="1"/>
</dbReference>
<dbReference type="SUPFAM" id="SSF53613">
    <property type="entry name" value="Ribokinase-like"/>
    <property type="match status" value="1"/>
</dbReference>
<feature type="binding site" evidence="12">
    <location>
        <position position="280"/>
    </location>
    <ligand>
        <name>K(+)</name>
        <dbReference type="ChEBI" id="CHEBI:29103"/>
    </ligand>
</feature>
<dbReference type="RefSeq" id="WP_014737676.1">
    <property type="nucleotide sequence ID" value="NC_017954.1"/>
</dbReference>
<evidence type="ECO:0000256" key="3">
    <source>
        <dbReference type="ARBA" id="ARBA00016943"/>
    </source>
</evidence>
<comment type="catalytic activity">
    <reaction evidence="12">
        <text>D-ribose + ATP = D-ribose 5-phosphate + ADP + H(+)</text>
        <dbReference type="Rhea" id="RHEA:13697"/>
        <dbReference type="ChEBI" id="CHEBI:15378"/>
        <dbReference type="ChEBI" id="CHEBI:30616"/>
        <dbReference type="ChEBI" id="CHEBI:47013"/>
        <dbReference type="ChEBI" id="CHEBI:78346"/>
        <dbReference type="ChEBI" id="CHEBI:456216"/>
        <dbReference type="EC" id="2.7.1.15"/>
    </reaction>
</comment>
<comment type="subcellular location">
    <subcellularLocation>
        <location evidence="12">Cytoplasm</location>
    </subcellularLocation>
</comment>
<dbReference type="PANTHER" id="PTHR10584">
    <property type="entry name" value="SUGAR KINASE"/>
    <property type="match status" value="1"/>
</dbReference>
<feature type="binding site" evidence="12">
    <location>
        <begin position="37"/>
        <end position="41"/>
    </location>
    <ligand>
        <name>substrate</name>
    </ligand>
</feature>
<dbReference type="GO" id="GO:0019303">
    <property type="term" value="P:D-ribose catabolic process"/>
    <property type="evidence" value="ECO:0007669"/>
    <property type="project" value="UniProtKB-UniRule"/>
</dbReference>
<evidence type="ECO:0000313" key="14">
    <source>
        <dbReference type="EMBL" id="AFK51426.1"/>
    </source>
</evidence>
<dbReference type="PANTHER" id="PTHR10584:SF166">
    <property type="entry name" value="RIBOKINASE"/>
    <property type="match status" value="1"/>
</dbReference>
<dbReference type="KEGG" id="thg:TCELL_1003"/>
<dbReference type="HAMAP" id="MF_01987">
    <property type="entry name" value="Ribokinase"/>
    <property type="match status" value="1"/>
</dbReference>
<keyword evidence="5 12" id="KW-0479">Metal-binding</keyword>
<feature type="domain" description="Carbohydrate kinase PfkB" evidence="13">
    <location>
        <begin position="2"/>
        <end position="292"/>
    </location>
</feature>
<comment type="similarity">
    <text evidence="12">Belongs to the carbohydrate kinase PfkB family. Ribokinase subfamily.</text>
</comment>
<dbReference type="GO" id="GO:0004747">
    <property type="term" value="F:ribokinase activity"/>
    <property type="evidence" value="ECO:0007669"/>
    <property type="project" value="UniProtKB-UniRule"/>
</dbReference>
<evidence type="ECO:0000256" key="4">
    <source>
        <dbReference type="ARBA" id="ARBA00022679"/>
    </source>
</evidence>
<comment type="pathway">
    <text evidence="12">Carbohydrate metabolism; D-ribose degradation; D-ribose 5-phosphate from beta-D-ribopyranose: step 2/2.</text>
</comment>
<dbReference type="PRINTS" id="PR00990">
    <property type="entry name" value="RIBOKINASE"/>
</dbReference>
<dbReference type="HOGENOM" id="CLU_027634_2_2_2"/>
<dbReference type="EC" id="2.7.1.15" evidence="2 12"/>
<organism evidence="14 15">
    <name type="scientific">Thermogladius calderae (strain DSM 22663 / VKM B-2946 / 1633)</name>
    <dbReference type="NCBI Taxonomy" id="1184251"/>
    <lineage>
        <taxon>Archaea</taxon>
        <taxon>Thermoproteota</taxon>
        <taxon>Thermoprotei</taxon>
        <taxon>Desulfurococcales</taxon>
        <taxon>Desulfurococcaceae</taxon>
        <taxon>Thermogladius</taxon>
    </lineage>
</organism>
<name>I3TF88_THEC1</name>
<evidence type="ECO:0000256" key="12">
    <source>
        <dbReference type="HAMAP-Rule" id="MF_01987"/>
    </source>
</evidence>
<dbReference type="InterPro" id="IPR002173">
    <property type="entry name" value="Carboh/pur_kinase_PfkB_CS"/>
</dbReference>
<dbReference type="STRING" id="1184251.TCELL_1003"/>
<comment type="caution">
    <text evidence="12">Lacks conserved residue(s) required for the propagation of feature annotation.</text>
</comment>
<gene>
    <name evidence="12" type="primary">rbsK</name>
    <name evidence="14" type="ordered locus">TCELL_1003</name>
</gene>
<protein>
    <recommendedName>
        <fullName evidence="3 12">Ribokinase</fullName>
        <shortName evidence="12">RK</shortName>
        <ecNumber evidence="2 12">2.7.1.15</ecNumber>
    </recommendedName>
</protein>
<dbReference type="InterPro" id="IPR029056">
    <property type="entry name" value="Ribokinase-like"/>
</dbReference>
<keyword evidence="4 12" id="KW-0808">Transferase</keyword>
<dbReference type="eggNOG" id="arCOG00014">
    <property type="taxonomic scope" value="Archaea"/>
</dbReference>
<dbReference type="GO" id="GO:0005524">
    <property type="term" value="F:ATP binding"/>
    <property type="evidence" value="ECO:0007669"/>
    <property type="project" value="UniProtKB-UniRule"/>
</dbReference>
<evidence type="ECO:0000256" key="7">
    <source>
        <dbReference type="ARBA" id="ARBA00022777"/>
    </source>
</evidence>
<dbReference type="Proteomes" id="UP000005270">
    <property type="component" value="Chromosome"/>
</dbReference>
<comment type="cofactor">
    <cofactor evidence="12">
        <name>Mg(2+)</name>
        <dbReference type="ChEBI" id="CHEBI:18420"/>
    </cofactor>
    <text evidence="12">Requires a divalent cation, most likely magnesium in vivo, as an electrophilic catalyst to aid phosphoryl group transfer. It is the chelate of the metal and the nucleotide that is the actual substrate.</text>
</comment>
<keyword evidence="11 12" id="KW-0119">Carbohydrate metabolism</keyword>
<dbReference type="PROSITE" id="PS00584">
    <property type="entry name" value="PFKB_KINASES_2"/>
    <property type="match status" value="1"/>
</dbReference>
<evidence type="ECO:0000256" key="9">
    <source>
        <dbReference type="ARBA" id="ARBA00022842"/>
    </source>
</evidence>
<accession>I3TF88</accession>
<feature type="binding site" evidence="12">
    <location>
        <position position="182"/>
    </location>
    <ligand>
        <name>ATP</name>
        <dbReference type="ChEBI" id="CHEBI:30616"/>
    </ligand>
</feature>
<dbReference type="EMBL" id="CP003531">
    <property type="protein sequence ID" value="AFK51426.1"/>
    <property type="molecule type" value="Genomic_DNA"/>
</dbReference>
<evidence type="ECO:0000256" key="2">
    <source>
        <dbReference type="ARBA" id="ARBA00012035"/>
    </source>
</evidence>
<feature type="binding site" evidence="12">
    <location>
        <position position="250"/>
    </location>
    <ligand>
        <name>substrate</name>
    </ligand>
</feature>
<dbReference type="Pfam" id="PF00294">
    <property type="entry name" value="PfkB"/>
    <property type="match status" value="1"/>
</dbReference>
<dbReference type="InParanoid" id="I3TF88"/>
<feature type="binding site" evidence="12">
    <location>
        <position position="246"/>
    </location>
    <ligand>
        <name>K(+)</name>
        <dbReference type="ChEBI" id="CHEBI:29103"/>
    </ligand>
</feature>
<reference evidence="14 15" key="1">
    <citation type="journal article" date="2012" name="J. Bacteriol.">
        <title>Complete genome sequence of the hyperthermophilic cellulolytic Crenarchaeon 'Thermogladius cellulolyticus' 1633.</title>
        <authorList>
            <person name="Mardanov A.V."/>
            <person name="Kochetkova T.V."/>
            <person name="Beletsky A.V."/>
            <person name="Bonch-Osmolovskaya E.A."/>
            <person name="Ravin N.V."/>
            <person name="Skryabin K.G."/>
        </authorList>
    </citation>
    <scope>NUCLEOTIDE SEQUENCE [LARGE SCALE GENOMIC DNA]</scope>
    <source>
        <strain evidence="15">DSM 22663 / VKM B-2946 / 1633</strain>
    </source>
</reference>
<keyword evidence="6 12" id="KW-0547">Nucleotide-binding</keyword>
<evidence type="ECO:0000256" key="10">
    <source>
        <dbReference type="ARBA" id="ARBA00022958"/>
    </source>
</evidence>
<dbReference type="PIRSF" id="PIRSF000535">
    <property type="entry name" value="1PFK/6PFK/LacC"/>
    <property type="match status" value="1"/>
</dbReference>
<feature type="binding site" evidence="12">
    <location>
        <begin position="9"/>
        <end position="11"/>
    </location>
    <ligand>
        <name>substrate</name>
    </ligand>
</feature>
<keyword evidence="10 12" id="KW-0630">Potassium</keyword>
<keyword evidence="9 12" id="KW-0460">Magnesium</keyword>
<feature type="binding site" evidence="12">
    <location>
        <position position="244"/>
    </location>
    <ligand>
        <name>K(+)</name>
        <dbReference type="ChEBI" id="CHEBI:29103"/>
    </ligand>
</feature>
<dbReference type="GeneID" id="13013322"/>
<keyword evidence="7 12" id="KW-0418">Kinase</keyword>